<evidence type="ECO:0000313" key="1">
    <source>
        <dbReference type="EMBL" id="AGY48511.1"/>
    </source>
</evidence>
<name>U5PXM9_9CAUD</name>
<dbReference type="GeneID" id="17959137"/>
<dbReference type="EMBL" id="KF669662">
    <property type="protein sequence ID" value="AGY48511.1"/>
    <property type="molecule type" value="Genomic_DNA"/>
</dbReference>
<reference evidence="1 2" key="1">
    <citation type="journal article" date="2013" name="Genome Announc.">
        <title>Complete Genome of Bacillus thuringiensis Myophage Spock.</title>
        <authorList>
            <person name="Maroun J.W."/>
            <person name="Whitcher K.J."/>
            <person name="Chamakura K.R."/>
            <person name="Kuty Everett G.F."/>
        </authorList>
    </citation>
    <scope>NUCLEOTIDE SEQUENCE [LARGE SCALE GENOMIC DNA]</scope>
</reference>
<evidence type="ECO:0000313" key="2">
    <source>
        <dbReference type="Proteomes" id="UP000017657"/>
    </source>
</evidence>
<dbReference type="KEGG" id="vg:17959137"/>
<sequence length="153" mass="17859">MASIESNYKAKGKLFKINQLHPDYPNEEKTARCIDVFYDEVTEMDVLIFDDYDAEGKYIKMNIIYDKLPRNYSVIDEEKFSPIAVGNKYKYKKPAESNIDENFVLTVVFVSPIPTRDGSIPVLSRADNSKTGERIYWSYTDVRMRELLKDVNY</sequence>
<gene>
    <name evidence="1" type="ORF">Spock_111</name>
</gene>
<proteinExistence type="predicted"/>
<keyword evidence="2" id="KW-1185">Reference proteome</keyword>
<accession>U5PXM9</accession>
<organism evidence="1 2">
    <name type="scientific">Bacillus phage Spock</name>
    <dbReference type="NCBI Taxonomy" id="1406791"/>
    <lineage>
        <taxon>Viruses</taxon>
        <taxon>Duplodnaviria</taxon>
        <taxon>Heunggongvirae</taxon>
        <taxon>Uroviricota</taxon>
        <taxon>Caudoviricetes</taxon>
        <taxon>Herelleviridae</taxon>
        <taxon>Bastillevirinae</taxon>
        <taxon>Bequatrovirus</taxon>
        <taxon>Bequatrovirus spock</taxon>
    </lineage>
</organism>
<dbReference type="RefSeq" id="YP_008770335.1">
    <property type="nucleotide sequence ID" value="NC_022763.1"/>
</dbReference>
<dbReference type="Proteomes" id="UP000017657">
    <property type="component" value="Segment"/>
</dbReference>
<protein>
    <submittedName>
        <fullName evidence="1">Uncharacterized protein</fullName>
    </submittedName>
</protein>